<evidence type="ECO:0000313" key="2">
    <source>
        <dbReference type="Proteomes" id="UP000823388"/>
    </source>
</evidence>
<name>A0A8T0X386_PANVG</name>
<dbReference type="Proteomes" id="UP000823388">
    <property type="component" value="Chromosome 1N"/>
</dbReference>
<sequence>MKSISAKMSQICCCPNRSQLKQNQMQTTTPKVKHESLVVAAIAMLS</sequence>
<dbReference type="EMBL" id="CM029038">
    <property type="protein sequence ID" value="KAG2653277.1"/>
    <property type="molecule type" value="Genomic_DNA"/>
</dbReference>
<evidence type="ECO:0000313" key="1">
    <source>
        <dbReference type="EMBL" id="KAG2653277.1"/>
    </source>
</evidence>
<organism evidence="1 2">
    <name type="scientific">Panicum virgatum</name>
    <name type="common">Blackwell switchgrass</name>
    <dbReference type="NCBI Taxonomy" id="38727"/>
    <lineage>
        <taxon>Eukaryota</taxon>
        <taxon>Viridiplantae</taxon>
        <taxon>Streptophyta</taxon>
        <taxon>Embryophyta</taxon>
        <taxon>Tracheophyta</taxon>
        <taxon>Spermatophyta</taxon>
        <taxon>Magnoliopsida</taxon>
        <taxon>Liliopsida</taxon>
        <taxon>Poales</taxon>
        <taxon>Poaceae</taxon>
        <taxon>PACMAD clade</taxon>
        <taxon>Panicoideae</taxon>
        <taxon>Panicodae</taxon>
        <taxon>Paniceae</taxon>
        <taxon>Panicinae</taxon>
        <taxon>Panicum</taxon>
        <taxon>Panicum sect. Hiantes</taxon>
    </lineage>
</organism>
<dbReference type="AlphaFoldDB" id="A0A8T0X386"/>
<reference evidence="1" key="1">
    <citation type="submission" date="2020-05" db="EMBL/GenBank/DDBJ databases">
        <title>WGS assembly of Panicum virgatum.</title>
        <authorList>
            <person name="Lovell J.T."/>
            <person name="Jenkins J."/>
            <person name="Shu S."/>
            <person name="Juenger T.E."/>
            <person name="Schmutz J."/>
        </authorList>
    </citation>
    <scope>NUCLEOTIDE SEQUENCE</scope>
    <source>
        <strain evidence="1">AP13</strain>
    </source>
</reference>
<proteinExistence type="predicted"/>
<protein>
    <submittedName>
        <fullName evidence="1">Uncharacterized protein</fullName>
    </submittedName>
</protein>
<keyword evidence="2" id="KW-1185">Reference proteome</keyword>
<comment type="caution">
    <text evidence="1">The sequence shown here is derived from an EMBL/GenBank/DDBJ whole genome shotgun (WGS) entry which is preliminary data.</text>
</comment>
<gene>
    <name evidence="1" type="ORF">PVAP13_1NG442819</name>
</gene>
<accession>A0A8T0X386</accession>